<evidence type="ECO:0000256" key="1">
    <source>
        <dbReference type="SAM" id="Phobius"/>
    </source>
</evidence>
<sequence length="301" mass="34935">MEERKRRMITCYEARVEHVIASGFFFKFYSSTIVWMLRVILLLDYRLLSPKQEVRPRKNLIPATVRLDISFYSSLDSDTLDPLYLDLFLEPIPDPEDSDIGIIDPAMDLVFSPISPVDKISSLAAFEITLEFQAQVTNLEFRVFLCLPNPDVFLRKALVLKAVTAPATRYTYRSKDALDKRWTPQTDYLIFKDTALNLSHRFGREKSFFNLFTFRPVTALYTEIMLVVASSRRDECKKSFKKVGGLNSREVLQLREEGRERKLYKCPDSPRTTIQFCNLKVHVNFRHGKNINPIRLLSTSA</sequence>
<keyword evidence="1" id="KW-0472">Membrane</keyword>
<keyword evidence="3" id="KW-1185">Reference proteome</keyword>
<dbReference type="EMBL" id="JAUEPS010000084">
    <property type="protein sequence ID" value="KAK0439512.1"/>
    <property type="molecule type" value="Genomic_DNA"/>
</dbReference>
<accession>A0AA39JCH5</accession>
<organism evidence="2 3">
    <name type="scientific">Armillaria tabescens</name>
    <name type="common">Ringless honey mushroom</name>
    <name type="synonym">Agaricus tabescens</name>
    <dbReference type="NCBI Taxonomy" id="1929756"/>
    <lineage>
        <taxon>Eukaryota</taxon>
        <taxon>Fungi</taxon>
        <taxon>Dikarya</taxon>
        <taxon>Basidiomycota</taxon>
        <taxon>Agaricomycotina</taxon>
        <taxon>Agaricomycetes</taxon>
        <taxon>Agaricomycetidae</taxon>
        <taxon>Agaricales</taxon>
        <taxon>Marasmiineae</taxon>
        <taxon>Physalacriaceae</taxon>
        <taxon>Desarmillaria</taxon>
    </lineage>
</organism>
<comment type="caution">
    <text evidence="2">The sequence shown here is derived from an EMBL/GenBank/DDBJ whole genome shotgun (WGS) entry which is preliminary data.</text>
</comment>
<protein>
    <submittedName>
        <fullName evidence="2">Uncharacterized protein</fullName>
    </submittedName>
</protein>
<dbReference type="AlphaFoldDB" id="A0AA39JCH5"/>
<reference evidence="2" key="1">
    <citation type="submission" date="2023-06" db="EMBL/GenBank/DDBJ databases">
        <authorList>
            <consortium name="Lawrence Berkeley National Laboratory"/>
            <person name="Ahrendt S."/>
            <person name="Sahu N."/>
            <person name="Indic B."/>
            <person name="Wong-Bajracharya J."/>
            <person name="Merenyi Z."/>
            <person name="Ke H.-M."/>
            <person name="Monk M."/>
            <person name="Kocsube S."/>
            <person name="Drula E."/>
            <person name="Lipzen A."/>
            <person name="Balint B."/>
            <person name="Henrissat B."/>
            <person name="Andreopoulos B."/>
            <person name="Martin F.M."/>
            <person name="Harder C.B."/>
            <person name="Rigling D."/>
            <person name="Ford K.L."/>
            <person name="Foster G.D."/>
            <person name="Pangilinan J."/>
            <person name="Papanicolaou A."/>
            <person name="Barry K."/>
            <person name="LaButti K."/>
            <person name="Viragh M."/>
            <person name="Koriabine M."/>
            <person name="Yan M."/>
            <person name="Riley R."/>
            <person name="Champramary S."/>
            <person name="Plett K.L."/>
            <person name="Tsai I.J."/>
            <person name="Slot J."/>
            <person name="Sipos G."/>
            <person name="Plett J."/>
            <person name="Nagy L.G."/>
            <person name="Grigoriev I.V."/>
        </authorList>
    </citation>
    <scope>NUCLEOTIDE SEQUENCE</scope>
    <source>
        <strain evidence="2">CCBAS 213</strain>
    </source>
</reference>
<keyword evidence="1" id="KW-1133">Transmembrane helix</keyword>
<dbReference type="Proteomes" id="UP001175211">
    <property type="component" value="Unassembled WGS sequence"/>
</dbReference>
<feature type="transmembrane region" description="Helical" evidence="1">
    <location>
        <begin position="28"/>
        <end position="48"/>
    </location>
</feature>
<proteinExistence type="predicted"/>
<keyword evidence="1" id="KW-0812">Transmembrane</keyword>
<dbReference type="RefSeq" id="XP_060323297.1">
    <property type="nucleotide sequence ID" value="XM_060470369.1"/>
</dbReference>
<gene>
    <name evidence="2" type="ORF">EV420DRAFT_1486262</name>
</gene>
<evidence type="ECO:0000313" key="3">
    <source>
        <dbReference type="Proteomes" id="UP001175211"/>
    </source>
</evidence>
<dbReference type="GeneID" id="85353917"/>
<name>A0AA39JCH5_ARMTA</name>
<evidence type="ECO:0000313" key="2">
    <source>
        <dbReference type="EMBL" id="KAK0439512.1"/>
    </source>
</evidence>